<dbReference type="SMR" id="A0A0F6AX93"/>
<accession>A0A0F6AX93</accession>
<dbReference type="InterPro" id="IPR016123">
    <property type="entry name" value="Mog1/PsbP_a/b/a-sand"/>
</dbReference>
<dbReference type="RefSeq" id="WP_000375832.1">
    <property type="nucleotide sequence ID" value="NC_016856.1"/>
</dbReference>
<organism evidence="1 2">
    <name type="scientific">Salmonella typhimurium (strain 14028s / SGSC 2262)</name>
    <dbReference type="NCBI Taxonomy" id="588858"/>
    <lineage>
        <taxon>Bacteria</taxon>
        <taxon>Pseudomonadati</taxon>
        <taxon>Pseudomonadota</taxon>
        <taxon>Gammaproteobacteria</taxon>
        <taxon>Enterobacterales</taxon>
        <taxon>Enterobacteriaceae</taxon>
        <taxon>Salmonella</taxon>
    </lineage>
</organism>
<dbReference type="InterPro" id="IPR014894">
    <property type="entry name" value="DcrB/EagT6"/>
</dbReference>
<dbReference type="SUPFAM" id="SSF55724">
    <property type="entry name" value="Mog1p/PsbP-like"/>
    <property type="match status" value="1"/>
</dbReference>
<evidence type="ECO:0000313" key="1">
    <source>
        <dbReference type="EMBL" id="ACY86865.1"/>
    </source>
</evidence>
<dbReference type="PATRIC" id="fig|588858.6.peg.436"/>
<dbReference type="Proteomes" id="UP000002695">
    <property type="component" value="Chromosome"/>
</dbReference>
<keyword evidence="2" id="KW-1185">Reference proteome</keyword>
<name>A0A0F6AX93_SALT1</name>
<dbReference type="EMBL" id="CP001363">
    <property type="protein sequence ID" value="ACY86865.1"/>
    <property type="molecule type" value="Genomic_DNA"/>
</dbReference>
<sequence>MDRPYRIQEGCFVLPETFTDRSVNIFILEGNERTSPSLNISRDTLKPDEDLPAYIDRQIALMKKNLGQHRVLSRAPAQAGTGNDALMGEQIAATHKSGKTEVYQRQAGFIATPGKVLVFTLTSPRPFDDKADLLWNTWLAGFQPDKNE</sequence>
<evidence type="ECO:0000313" key="2">
    <source>
        <dbReference type="Proteomes" id="UP000002695"/>
    </source>
</evidence>
<proteinExistence type="predicted"/>
<dbReference type="Pfam" id="PF08786">
    <property type="entry name" value="DcrB"/>
    <property type="match status" value="1"/>
</dbReference>
<dbReference type="BioCyc" id="SENT588858:STM14_RS02040-MONOMER"/>
<dbReference type="KEGG" id="seo:STM14_0339"/>
<dbReference type="AlphaFoldDB" id="A0A0F6AX93"/>
<dbReference type="Gene3D" id="3.40.1000.10">
    <property type="entry name" value="Mog1/PsbP, alpha/beta/alpha sandwich"/>
    <property type="match status" value="1"/>
</dbReference>
<gene>
    <name evidence="1" type="ordered locus">STM14_0339</name>
</gene>
<reference evidence="1 2" key="1">
    <citation type="journal article" date="2010" name="J. Bacteriol.">
        <title>Short-term signatures of evolutionary change in the Salmonella enterica serovar typhimurium 14028 genome.</title>
        <authorList>
            <person name="Jarvik T."/>
            <person name="Smillie C."/>
            <person name="Groisman E.A."/>
            <person name="Ochman H."/>
        </authorList>
    </citation>
    <scope>NUCLEOTIDE SEQUENCE [LARGE SCALE GENOMIC DNA]</scope>
    <source>
        <strain evidence="2">14028s / SGSC 2262</strain>
    </source>
</reference>
<protein>
    <submittedName>
        <fullName evidence="1">Cytoplasmic protein</fullName>
    </submittedName>
</protein>
<dbReference type="HOGENOM" id="CLU_126902_1_0_6"/>